<dbReference type="Pfam" id="PF00534">
    <property type="entry name" value="Glycos_transf_1"/>
    <property type="match status" value="1"/>
</dbReference>
<dbReference type="Proteomes" id="UP001597548">
    <property type="component" value="Unassembled WGS sequence"/>
</dbReference>
<dbReference type="InterPro" id="IPR001296">
    <property type="entry name" value="Glyco_trans_1"/>
</dbReference>
<dbReference type="InterPro" id="IPR050194">
    <property type="entry name" value="Glycosyltransferase_grp1"/>
</dbReference>
<evidence type="ECO:0000259" key="1">
    <source>
        <dbReference type="Pfam" id="PF00534"/>
    </source>
</evidence>
<protein>
    <submittedName>
        <fullName evidence="2">Glycosyltransferase</fullName>
        <ecNumber evidence="2">2.4.-.-</ecNumber>
    </submittedName>
</protein>
<dbReference type="SUPFAM" id="SSF53756">
    <property type="entry name" value="UDP-Glycosyltransferase/glycogen phosphorylase"/>
    <property type="match status" value="1"/>
</dbReference>
<dbReference type="EC" id="2.4.-.-" evidence="2"/>
<proteinExistence type="predicted"/>
<dbReference type="RefSeq" id="WP_194508261.1">
    <property type="nucleotide sequence ID" value="NZ_JADILU010000004.1"/>
</dbReference>
<gene>
    <name evidence="2" type="ORF">ACFS29_11430</name>
</gene>
<sequence length="388" mass="44687">MTIGIVMSKPPSYSETFFNNKIIGLKKSGFDVILFVQQKEDLFKLCEVRIAPKVYRNNVLLQSFEYVKVVIKLSFIPMRLHRFISLERKVNRSWNQILKNVYNNCHILTSDVDWLHFGFATMAIQSEHVARVINAKMAISCRGYDMDVYPLKHNNVYQLLWRNVNKVHLISEYMLKRSYDNGMPKHSIYKIIFPAIDILNFERPNTTVTNSKLKFTTIARLHWIKGLSATLEALSIIKQKGILFEYTIIGEGSELEPLKFAVDQLNLTHEVTFSGRVKHKHIINMLAETDVYIQYSHSEGFCNAVLEAQAMGLLCIVSDGGGLSENVIHEQTGWVVEKRNAEALANKILEVVNLSAHEKELIVQSAIKRVKEDFNLKKQQDAFLKFYE</sequence>
<comment type="caution">
    <text evidence="2">The sequence shown here is derived from an EMBL/GenBank/DDBJ whole genome shotgun (WGS) entry which is preliminary data.</text>
</comment>
<name>A0ABW5ZTD6_9FLAO</name>
<dbReference type="PANTHER" id="PTHR45947:SF14">
    <property type="entry name" value="SLL1723 PROTEIN"/>
    <property type="match status" value="1"/>
</dbReference>
<keyword evidence="2" id="KW-0808">Transferase</keyword>
<accession>A0ABW5ZTD6</accession>
<dbReference type="PANTHER" id="PTHR45947">
    <property type="entry name" value="SULFOQUINOVOSYL TRANSFERASE SQD2"/>
    <property type="match status" value="1"/>
</dbReference>
<dbReference type="EMBL" id="JBHUOS010000009">
    <property type="protein sequence ID" value="MFD2916254.1"/>
    <property type="molecule type" value="Genomic_DNA"/>
</dbReference>
<feature type="domain" description="Glycosyl transferase family 1" evidence="1">
    <location>
        <begin position="206"/>
        <end position="361"/>
    </location>
</feature>
<dbReference type="GO" id="GO:0016757">
    <property type="term" value="F:glycosyltransferase activity"/>
    <property type="evidence" value="ECO:0007669"/>
    <property type="project" value="UniProtKB-KW"/>
</dbReference>
<reference evidence="3" key="1">
    <citation type="journal article" date="2019" name="Int. J. Syst. Evol. Microbiol.">
        <title>The Global Catalogue of Microorganisms (GCM) 10K type strain sequencing project: providing services to taxonomists for standard genome sequencing and annotation.</title>
        <authorList>
            <consortium name="The Broad Institute Genomics Platform"/>
            <consortium name="The Broad Institute Genome Sequencing Center for Infectious Disease"/>
            <person name="Wu L."/>
            <person name="Ma J."/>
        </authorList>
    </citation>
    <scope>NUCLEOTIDE SEQUENCE [LARGE SCALE GENOMIC DNA]</scope>
    <source>
        <strain evidence="3">KCTC 32514</strain>
    </source>
</reference>
<keyword evidence="2" id="KW-0328">Glycosyltransferase</keyword>
<organism evidence="2 3">
    <name type="scientific">Psychroserpens luteus</name>
    <dbReference type="NCBI Taxonomy" id="1434066"/>
    <lineage>
        <taxon>Bacteria</taxon>
        <taxon>Pseudomonadati</taxon>
        <taxon>Bacteroidota</taxon>
        <taxon>Flavobacteriia</taxon>
        <taxon>Flavobacteriales</taxon>
        <taxon>Flavobacteriaceae</taxon>
        <taxon>Psychroserpens</taxon>
    </lineage>
</organism>
<evidence type="ECO:0000313" key="3">
    <source>
        <dbReference type="Proteomes" id="UP001597548"/>
    </source>
</evidence>
<dbReference type="Gene3D" id="3.40.50.2000">
    <property type="entry name" value="Glycogen Phosphorylase B"/>
    <property type="match status" value="2"/>
</dbReference>
<keyword evidence="3" id="KW-1185">Reference proteome</keyword>
<evidence type="ECO:0000313" key="2">
    <source>
        <dbReference type="EMBL" id="MFD2916254.1"/>
    </source>
</evidence>